<dbReference type="PANTHER" id="PTHR38225">
    <property type="entry name" value="PROTEIN, PUTATIVE-RELATED"/>
    <property type="match status" value="1"/>
</dbReference>
<dbReference type="Proteomes" id="UP000250235">
    <property type="component" value="Unassembled WGS sequence"/>
</dbReference>
<proteinExistence type="predicted"/>
<organism evidence="2 3">
    <name type="scientific">Dorcoceras hygrometricum</name>
    <dbReference type="NCBI Taxonomy" id="472368"/>
    <lineage>
        <taxon>Eukaryota</taxon>
        <taxon>Viridiplantae</taxon>
        <taxon>Streptophyta</taxon>
        <taxon>Embryophyta</taxon>
        <taxon>Tracheophyta</taxon>
        <taxon>Spermatophyta</taxon>
        <taxon>Magnoliopsida</taxon>
        <taxon>eudicotyledons</taxon>
        <taxon>Gunneridae</taxon>
        <taxon>Pentapetalae</taxon>
        <taxon>asterids</taxon>
        <taxon>lamiids</taxon>
        <taxon>Lamiales</taxon>
        <taxon>Gesneriaceae</taxon>
        <taxon>Didymocarpoideae</taxon>
        <taxon>Trichosporeae</taxon>
        <taxon>Loxocarpinae</taxon>
        <taxon>Dorcoceras</taxon>
    </lineage>
</organism>
<sequence length="125" mass="14216">MAASASQAYLCSTILTCKKSRSCQSFQVRAQSYRDEGRSSSIVDSNLRVLRERIQEVKLKERIERCYVAEIGWNYAPASGLKPKGEQEMVKFLEWMGMIGGTFGFTILSCTFCLYFISLLVQLNF</sequence>
<keyword evidence="1" id="KW-0472">Membrane</keyword>
<accession>A0A2Z7B5G2</accession>
<keyword evidence="1" id="KW-1133">Transmembrane helix</keyword>
<evidence type="ECO:0000313" key="3">
    <source>
        <dbReference type="Proteomes" id="UP000250235"/>
    </source>
</evidence>
<evidence type="ECO:0000313" key="2">
    <source>
        <dbReference type="EMBL" id="KZV26762.1"/>
    </source>
</evidence>
<gene>
    <name evidence="2" type="ORF">F511_31750</name>
</gene>
<protein>
    <submittedName>
        <fullName evidence="2">Uncharacterized protein</fullName>
    </submittedName>
</protein>
<keyword evidence="1" id="KW-0812">Transmembrane</keyword>
<dbReference type="AlphaFoldDB" id="A0A2Z7B5G2"/>
<evidence type="ECO:0000256" key="1">
    <source>
        <dbReference type="SAM" id="Phobius"/>
    </source>
</evidence>
<name>A0A2Z7B5G2_9LAMI</name>
<keyword evidence="3" id="KW-1185">Reference proteome</keyword>
<feature type="transmembrane region" description="Helical" evidence="1">
    <location>
        <begin position="92"/>
        <end position="117"/>
    </location>
</feature>
<dbReference type="EMBL" id="KV011159">
    <property type="protein sequence ID" value="KZV26762.1"/>
    <property type="molecule type" value="Genomic_DNA"/>
</dbReference>
<dbReference type="OrthoDB" id="1667576at2759"/>
<dbReference type="PANTHER" id="PTHR38225:SF4">
    <property type="entry name" value="PROTEIN, PUTATIVE-RELATED"/>
    <property type="match status" value="1"/>
</dbReference>
<reference evidence="2 3" key="1">
    <citation type="journal article" date="2015" name="Proc. Natl. Acad. Sci. U.S.A.">
        <title>The resurrection genome of Boea hygrometrica: A blueprint for survival of dehydration.</title>
        <authorList>
            <person name="Xiao L."/>
            <person name="Yang G."/>
            <person name="Zhang L."/>
            <person name="Yang X."/>
            <person name="Zhao S."/>
            <person name="Ji Z."/>
            <person name="Zhou Q."/>
            <person name="Hu M."/>
            <person name="Wang Y."/>
            <person name="Chen M."/>
            <person name="Xu Y."/>
            <person name="Jin H."/>
            <person name="Xiao X."/>
            <person name="Hu G."/>
            <person name="Bao F."/>
            <person name="Hu Y."/>
            <person name="Wan P."/>
            <person name="Li L."/>
            <person name="Deng X."/>
            <person name="Kuang T."/>
            <person name="Xiang C."/>
            <person name="Zhu J.K."/>
            <person name="Oliver M.J."/>
            <person name="He Y."/>
        </authorList>
    </citation>
    <scope>NUCLEOTIDE SEQUENCE [LARGE SCALE GENOMIC DNA]</scope>
    <source>
        <strain evidence="3">cv. XS01</strain>
    </source>
</reference>